<reference evidence="2 3" key="1">
    <citation type="submission" date="2016-09" db="EMBL/GenBank/DDBJ databases">
        <title>Draft genome sequence for the type strain of Desulfuribacillus alkaliarsenatis AHT28, an obligately anaerobic, sulfidogenic bacterium isolated from Russian soda lake sediments.</title>
        <authorList>
            <person name="Abin C.A."/>
            <person name="Hollibaugh J.T."/>
        </authorList>
    </citation>
    <scope>NUCLEOTIDE SEQUENCE [LARGE SCALE GENOMIC DNA]</scope>
    <source>
        <strain evidence="2 3">AHT28</strain>
    </source>
</reference>
<organism evidence="2 3">
    <name type="scientific">Desulfuribacillus alkaliarsenatis</name>
    <dbReference type="NCBI Taxonomy" id="766136"/>
    <lineage>
        <taxon>Bacteria</taxon>
        <taxon>Bacillati</taxon>
        <taxon>Bacillota</taxon>
        <taxon>Desulfuribacillia</taxon>
        <taxon>Desulfuribacillales</taxon>
        <taxon>Desulfuribacillaceae</taxon>
        <taxon>Desulfuribacillus</taxon>
    </lineage>
</organism>
<keyword evidence="3" id="KW-1185">Reference proteome</keyword>
<evidence type="ECO:0000313" key="3">
    <source>
        <dbReference type="Proteomes" id="UP000094296"/>
    </source>
</evidence>
<dbReference type="InterPro" id="IPR012454">
    <property type="entry name" value="DUF1659"/>
</dbReference>
<evidence type="ECO:0000259" key="1">
    <source>
        <dbReference type="Pfam" id="PF07872"/>
    </source>
</evidence>
<accession>A0A1E5G3S4</accession>
<evidence type="ECO:0000313" key="2">
    <source>
        <dbReference type="EMBL" id="OEF97642.1"/>
    </source>
</evidence>
<name>A0A1E5G3S4_9FIRM</name>
<protein>
    <recommendedName>
        <fullName evidence="1">DUF1659 domain-containing protein</fullName>
    </recommendedName>
</protein>
<proteinExistence type="predicted"/>
<feature type="domain" description="DUF1659" evidence="1">
    <location>
        <begin position="2"/>
        <end position="72"/>
    </location>
</feature>
<dbReference type="RefSeq" id="WP_069642647.1">
    <property type="nucleotide sequence ID" value="NZ_MIJE01000007.1"/>
</dbReference>
<dbReference type="EMBL" id="MIJE01000007">
    <property type="protein sequence ID" value="OEF97642.1"/>
    <property type="molecule type" value="Genomic_DNA"/>
</dbReference>
<dbReference type="AlphaFoldDB" id="A0A1E5G3S4"/>
<dbReference type="Proteomes" id="UP000094296">
    <property type="component" value="Unassembled WGS sequence"/>
</dbReference>
<dbReference type="OrthoDB" id="48766at2"/>
<sequence length="74" mass="8215">MAVISDRVDSRVSLVLETGTDAFGFSILRRKNYSRIKPMATDEAVFNTAVALASLQEFPLYGIDRTDTSSLEQE</sequence>
<gene>
    <name evidence="2" type="ORF">BHF68_14440</name>
</gene>
<comment type="caution">
    <text evidence="2">The sequence shown here is derived from an EMBL/GenBank/DDBJ whole genome shotgun (WGS) entry which is preliminary data.</text>
</comment>
<dbReference type="STRING" id="766136.BHF68_14440"/>
<dbReference type="Pfam" id="PF07872">
    <property type="entry name" value="DUF1659"/>
    <property type="match status" value="1"/>
</dbReference>